<dbReference type="InterPro" id="IPR005334">
    <property type="entry name" value="Tctex-1-like"/>
</dbReference>
<accession>A0A2K5MMK6</accession>
<dbReference type="GO" id="GO:0045505">
    <property type="term" value="F:dynein intermediate chain binding"/>
    <property type="evidence" value="ECO:0007669"/>
    <property type="project" value="TreeGrafter"/>
</dbReference>
<dbReference type="PANTHER" id="PTHR21255">
    <property type="entry name" value="T-COMPLEX-ASSOCIATED-TESTIS-EXPRESSED 1/ DYNEIN LIGHT CHAIN"/>
    <property type="match status" value="1"/>
</dbReference>
<dbReference type="GO" id="GO:0005868">
    <property type="term" value="C:cytoplasmic dynein complex"/>
    <property type="evidence" value="ECO:0007669"/>
    <property type="project" value="TreeGrafter"/>
</dbReference>
<dbReference type="Ensembl" id="ENSCATT00000050582.1">
    <property type="protein sequence ID" value="ENSCATP00000026345.1"/>
    <property type="gene ID" value="ENSCATG00000036590.1"/>
</dbReference>
<proteinExistence type="inferred from homology"/>
<dbReference type="GO" id="GO:0007018">
    <property type="term" value="P:microtubule-based movement"/>
    <property type="evidence" value="ECO:0007669"/>
    <property type="project" value="TreeGrafter"/>
</dbReference>
<reference evidence="2" key="2">
    <citation type="submission" date="2025-09" db="UniProtKB">
        <authorList>
            <consortium name="Ensembl"/>
        </authorList>
    </citation>
    <scope>IDENTIFICATION</scope>
</reference>
<evidence type="ECO:0000256" key="1">
    <source>
        <dbReference type="ARBA" id="ARBA00005361"/>
    </source>
</evidence>
<reference evidence="2" key="1">
    <citation type="submission" date="2025-08" db="UniProtKB">
        <authorList>
            <consortium name="Ensembl"/>
        </authorList>
    </citation>
    <scope>IDENTIFICATION</scope>
</reference>
<dbReference type="AlphaFoldDB" id="A0A2K5MMK6"/>
<evidence type="ECO:0000313" key="3">
    <source>
        <dbReference type="Proteomes" id="UP000233060"/>
    </source>
</evidence>
<dbReference type="Pfam" id="PF03645">
    <property type="entry name" value="Tctex-1"/>
    <property type="match status" value="1"/>
</dbReference>
<keyword evidence="3" id="KW-1185">Reference proteome</keyword>
<dbReference type="OMA" id="LCIGPPS"/>
<dbReference type="InterPro" id="IPR038586">
    <property type="entry name" value="Tctex-1-like_sf"/>
</dbReference>
<comment type="similarity">
    <text evidence="1">Belongs to the dynein light chain Tctex-type family.</text>
</comment>
<sequence>MEDYQAAEETAFVQIVKEAIESAIGGNAYQHSKVNQWTTNVVEQTSSQLTKLGKPLKYVVTCVIMQKNAAGLHTASSCFWDSSADRSCTMSPAACVATCHSEYFFSKVLKSEIF</sequence>
<dbReference type="Bgee" id="ENSCATG00000036590">
    <property type="expression patterns" value="Expressed in pituitary gland and 12 other cell types or tissues"/>
</dbReference>
<organism evidence="2 3">
    <name type="scientific">Cercocebus atys</name>
    <name type="common">Sooty mangabey</name>
    <name type="synonym">Cercocebus torquatus atys</name>
    <dbReference type="NCBI Taxonomy" id="9531"/>
    <lineage>
        <taxon>Eukaryota</taxon>
        <taxon>Metazoa</taxon>
        <taxon>Chordata</taxon>
        <taxon>Craniata</taxon>
        <taxon>Vertebrata</taxon>
        <taxon>Euteleostomi</taxon>
        <taxon>Mammalia</taxon>
        <taxon>Eutheria</taxon>
        <taxon>Euarchontoglires</taxon>
        <taxon>Primates</taxon>
        <taxon>Haplorrhini</taxon>
        <taxon>Catarrhini</taxon>
        <taxon>Cercopithecidae</taxon>
        <taxon>Cercopithecinae</taxon>
        <taxon>Cercocebus</taxon>
    </lineage>
</organism>
<dbReference type="GeneTree" id="ENSGT00940000154531"/>
<evidence type="ECO:0000313" key="2">
    <source>
        <dbReference type="Ensembl" id="ENSCATP00000026345.1"/>
    </source>
</evidence>
<protein>
    <recommendedName>
        <fullName evidence="4">Dynein light chain Tctex-type 1</fullName>
    </recommendedName>
</protein>
<dbReference type="PANTHER" id="PTHR21255:SF51">
    <property type="entry name" value="DYNEIN LIGHT CHAIN TCTEX-TYPE 1"/>
    <property type="match status" value="1"/>
</dbReference>
<evidence type="ECO:0008006" key="4">
    <source>
        <dbReference type="Google" id="ProtNLM"/>
    </source>
</evidence>
<dbReference type="Proteomes" id="UP000233060">
    <property type="component" value="Unassembled WGS sequence"/>
</dbReference>
<dbReference type="Gene3D" id="3.30.1140.40">
    <property type="entry name" value="Tctex-1"/>
    <property type="match status" value="1"/>
</dbReference>
<name>A0A2K5MMK6_CERAT</name>
<dbReference type="GO" id="GO:0005737">
    <property type="term" value="C:cytoplasm"/>
    <property type="evidence" value="ECO:0007669"/>
    <property type="project" value="TreeGrafter"/>
</dbReference>